<evidence type="ECO:0000256" key="1">
    <source>
        <dbReference type="SAM" id="MobiDB-lite"/>
    </source>
</evidence>
<comment type="caution">
    <text evidence="3">The sequence shown here is derived from an EMBL/GenBank/DDBJ whole genome shotgun (WGS) entry which is preliminary data.</text>
</comment>
<feature type="region of interest" description="Disordered" evidence="1">
    <location>
        <begin position="362"/>
        <end position="383"/>
    </location>
</feature>
<proteinExistence type="predicted"/>
<protein>
    <submittedName>
        <fullName evidence="3">Inovirus Gp2 family protein</fullName>
    </submittedName>
</protein>
<reference evidence="3 4" key="1">
    <citation type="submission" date="2019-11" db="EMBL/GenBank/DDBJ databases">
        <title>Novel Deefgea species.</title>
        <authorList>
            <person name="Han J.-H."/>
        </authorList>
    </citation>
    <scope>NUCLEOTIDE SEQUENCE [LARGE SCALE GENOMIC DNA]</scope>
    <source>
        <strain evidence="3 4">LMG 24817</strain>
    </source>
</reference>
<sequence>MKHDQINELFETSDNEELIYSSLIEDCLTPEQDEIEHESKVVADYSARDLAFISLLERRLRAAIHATEPAFEIIEQQGTKRINKINAAGHTYKLMRDAYWHQRVRKLLSTKQLNPFLDLVMNGWGSISDLSWVYCSADMLMRDGMLAAEKFNQSLEDLRRHVQSKEFQSRTTQWFTQSSYHYRSTKCYVEHLFDKHARLLVMRLDLGFRVGSDLRSDVLTCRSCFKRFLANQDNNGLFDHQVGYIWRLEFGEQKGWHYHCIIFFDGSKSRQDVSIGDAIGTYWRDVITFGQGTYWNCNRHKERYELFKTLGVGMVHAEDECKRIKLMQAAAYLCKIDQCLRQAMPDGVTGVRTFGRGEINQSTLGQTKMGRPRSIRSTAPLED</sequence>
<gene>
    <name evidence="3" type="ORF">GM173_11815</name>
</gene>
<feature type="domain" description="YagK/YfjJ C-terminal" evidence="2">
    <location>
        <begin position="194"/>
        <end position="288"/>
    </location>
</feature>
<dbReference type="InterPro" id="IPR057271">
    <property type="entry name" value="YagK_YfjJ_C"/>
</dbReference>
<dbReference type="Proteomes" id="UP001195660">
    <property type="component" value="Unassembled WGS sequence"/>
</dbReference>
<dbReference type="EMBL" id="WOFE01000006">
    <property type="protein sequence ID" value="MBM5572263.1"/>
    <property type="molecule type" value="Genomic_DNA"/>
</dbReference>
<organism evidence="3 4">
    <name type="scientific">Deefgea chitinilytica</name>
    <dbReference type="NCBI Taxonomy" id="570276"/>
    <lineage>
        <taxon>Bacteria</taxon>
        <taxon>Pseudomonadati</taxon>
        <taxon>Pseudomonadota</taxon>
        <taxon>Betaproteobacteria</taxon>
        <taxon>Neisseriales</taxon>
        <taxon>Chitinibacteraceae</taxon>
        <taxon>Deefgea</taxon>
    </lineage>
</organism>
<dbReference type="Pfam" id="PF11726">
    <property type="entry name" value="YagK_YfjJ_C"/>
    <property type="match status" value="1"/>
</dbReference>
<evidence type="ECO:0000313" key="4">
    <source>
        <dbReference type="Proteomes" id="UP001195660"/>
    </source>
</evidence>
<accession>A0ABS2CDP2</accession>
<evidence type="ECO:0000313" key="3">
    <source>
        <dbReference type="EMBL" id="MBM5572263.1"/>
    </source>
</evidence>
<name>A0ABS2CDP2_9NEIS</name>
<dbReference type="RefSeq" id="WP_203571594.1">
    <property type="nucleotide sequence ID" value="NZ_WOFE01000006.1"/>
</dbReference>
<keyword evidence="4" id="KW-1185">Reference proteome</keyword>
<evidence type="ECO:0000259" key="2">
    <source>
        <dbReference type="Pfam" id="PF11726"/>
    </source>
</evidence>